<proteinExistence type="predicted"/>
<reference evidence="1 2" key="1">
    <citation type="journal article" date="2018" name="Genomics">
        <title>Molecular footprints of inshore aquatic adaptation in Indo-Pacific humpback dolphin (Sousa chinensis).</title>
        <authorList>
            <person name="Ming Y."/>
            <person name="Jian J."/>
            <person name="Yu F."/>
            <person name="Yu X."/>
            <person name="Wang J."/>
            <person name="Liu W."/>
        </authorList>
    </citation>
    <scope>NUCLEOTIDE SEQUENCE [LARGE SCALE GENOMIC DNA]</scope>
    <source>
        <strain evidence="1">MY-2018</strain>
        <tissue evidence="1">Skin</tissue>
    </source>
</reference>
<dbReference type="EMBL" id="QWLN02003744">
    <property type="protein sequence ID" value="TEA39758.1"/>
    <property type="molecule type" value="Genomic_DNA"/>
</dbReference>
<evidence type="ECO:0000313" key="1">
    <source>
        <dbReference type="EMBL" id="TEA39758.1"/>
    </source>
</evidence>
<feature type="non-terminal residue" evidence="1">
    <location>
        <position position="46"/>
    </location>
</feature>
<name>A0A484GW03_SOUCH</name>
<comment type="caution">
    <text evidence="1">The sequence shown here is derived from an EMBL/GenBank/DDBJ whole genome shotgun (WGS) entry which is preliminary data.</text>
</comment>
<organism evidence="1 2">
    <name type="scientific">Sousa chinensis</name>
    <name type="common">Indo-pacific humpbacked dolphin</name>
    <name type="synonym">Steno chinensis</name>
    <dbReference type="NCBI Taxonomy" id="103600"/>
    <lineage>
        <taxon>Eukaryota</taxon>
        <taxon>Metazoa</taxon>
        <taxon>Chordata</taxon>
        <taxon>Craniata</taxon>
        <taxon>Vertebrata</taxon>
        <taxon>Euteleostomi</taxon>
        <taxon>Mammalia</taxon>
        <taxon>Eutheria</taxon>
        <taxon>Laurasiatheria</taxon>
        <taxon>Artiodactyla</taxon>
        <taxon>Whippomorpha</taxon>
        <taxon>Cetacea</taxon>
        <taxon>Odontoceti</taxon>
        <taxon>Delphinidae</taxon>
        <taxon>Sousa</taxon>
    </lineage>
</organism>
<dbReference type="Proteomes" id="UP000295264">
    <property type="component" value="Unassembled WGS sequence"/>
</dbReference>
<keyword evidence="2" id="KW-1185">Reference proteome</keyword>
<evidence type="ECO:0000313" key="2">
    <source>
        <dbReference type="Proteomes" id="UP000295264"/>
    </source>
</evidence>
<feature type="non-terminal residue" evidence="1">
    <location>
        <position position="1"/>
    </location>
</feature>
<dbReference type="AlphaFoldDB" id="A0A484GW03"/>
<protein>
    <submittedName>
        <fullName evidence="1">Uncharacterized protein</fullName>
    </submittedName>
</protein>
<accession>A0A484GW03</accession>
<gene>
    <name evidence="1" type="ORF">DBR06_SOUSAS46010006</name>
</gene>
<sequence length="46" mass="5085">WGVPNNHMGTSYIIGTDLALSLLYESKVLFQPVIDCFVFSLATLIP</sequence>